<evidence type="ECO:0000313" key="3">
    <source>
        <dbReference type="Proteomes" id="UP000078240"/>
    </source>
</evidence>
<evidence type="ECO:0000256" key="1">
    <source>
        <dbReference type="SAM" id="MobiDB-lite"/>
    </source>
</evidence>
<proteinExistence type="predicted"/>
<reference evidence="2 3" key="1">
    <citation type="submission" date="2016-01" db="EMBL/GenBank/DDBJ databases">
        <title>Biosynthesis of antibiotic leucinostatins and their inhibition on Phytophthora in bio-control Purpureocillium lilacinum.</title>
        <authorList>
            <person name="Wang G."/>
            <person name="Liu Z."/>
            <person name="Lin R."/>
            <person name="Li E."/>
            <person name="Mao Z."/>
            <person name="Ling J."/>
            <person name="Yin W."/>
            <person name="Xie B."/>
        </authorList>
    </citation>
    <scope>NUCLEOTIDE SEQUENCE [LARGE SCALE GENOMIC DNA]</scope>
    <source>
        <strain evidence="2">PLBJ-1</strain>
    </source>
</reference>
<gene>
    <name evidence="2" type="ORF">VFPBJ_08666</name>
</gene>
<evidence type="ECO:0000313" key="2">
    <source>
        <dbReference type="EMBL" id="OAQ76306.1"/>
    </source>
</evidence>
<dbReference type="AlphaFoldDB" id="A0A179GEP1"/>
<dbReference type="Proteomes" id="UP000078240">
    <property type="component" value="Unassembled WGS sequence"/>
</dbReference>
<name>A0A179GEP1_PURLI</name>
<dbReference type="EMBL" id="LSBH01000007">
    <property type="protein sequence ID" value="OAQ76306.1"/>
    <property type="molecule type" value="Genomic_DNA"/>
</dbReference>
<protein>
    <submittedName>
        <fullName evidence="2">Uncharacterized protein</fullName>
    </submittedName>
</protein>
<comment type="caution">
    <text evidence="2">The sequence shown here is derived from an EMBL/GenBank/DDBJ whole genome shotgun (WGS) entry which is preliminary data.</text>
</comment>
<feature type="region of interest" description="Disordered" evidence="1">
    <location>
        <begin position="1"/>
        <end position="37"/>
    </location>
</feature>
<sequence length="134" mass="13997">MSSTNNSEGAASVDETRRVEQLPSTATGQTLAAEAARARHPWVDPQIHLAKAKPGCFARLAWVFAQSAAPAAVTQSRQAQAVDAGKASKAGKGFNALSNFPRVHPARPCLPIPSGLVGQCDRCIRLGCSCLGMT</sequence>
<accession>A0A179GEP1</accession>
<organism evidence="2 3">
    <name type="scientific">Purpureocillium lilacinum</name>
    <name type="common">Paecilomyces lilacinus</name>
    <dbReference type="NCBI Taxonomy" id="33203"/>
    <lineage>
        <taxon>Eukaryota</taxon>
        <taxon>Fungi</taxon>
        <taxon>Dikarya</taxon>
        <taxon>Ascomycota</taxon>
        <taxon>Pezizomycotina</taxon>
        <taxon>Sordariomycetes</taxon>
        <taxon>Hypocreomycetidae</taxon>
        <taxon>Hypocreales</taxon>
        <taxon>Ophiocordycipitaceae</taxon>
        <taxon>Purpureocillium</taxon>
    </lineage>
</organism>